<dbReference type="PANTHER" id="PTHR43102">
    <property type="entry name" value="SLR1143 PROTEIN"/>
    <property type="match status" value="1"/>
</dbReference>
<dbReference type="Proteomes" id="UP001165378">
    <property type="component" value="Unassembled WGS sequence"/>
</dbReference>
<evidence type="ECO:0000256" key="2">
    <source>
        <dbReference type="ARBA" id="ARBA00022777"/>
    </source>
</evidence>
<dbReference type="PANTHER" id="PTHR43102:SF2">
    <property type="entry name" value="GAF DOMAIN-CONTAINING PROTEIN"/>
    <property type="match status" value="1"/>
</dbReference>
<dbReference type="SMART" id="SM00065">
    <property type="entry name" value="GAF"/>
    <property type="match status" value="1"/>
</dbReference>
<keyword evidence="2" id="KW-0418">Kinase</keyword>
<evidence type="ECO:0000256" key="4">
    <source>
        <dbReference type="ARBA" id="ARBA00023163"/>
    </source>
</evidence>
<dbReference type="Pfam" id="PF03861">
    <property type="entry name" value="ANTAR"/>
    <property type="match status" value="1"/>
</dbReference>
<organism evidence="7 8">
    <name type="scientific">Yinghuangia soli</name>
    <dbReference type="NCBI Taxonomy" id="2908204"/>
    <lineage>
        <taxon>Bacteria</taxon>
        <taxon>Bacillati</taxon>
        <taxon>Actinomycetota</taxon>
        <taxon>Actinomycetes</taxon>
        <taxon>Kitasatosporales</taxon>
        <taxon>Streptomycetaceae</taxon>
        <taxon>Yinghuangia</taxon>
    </lineage>
</organism>
<accession>A0AA41Q6L2</accession>
<proteinExistence type="predicted"/>
<dbReference type="GO" id="GO:0016301">
    <property type="term" value="F:kinase activity"/>
    <property type="evidence" value="ECO:0007669"/>
    <property type="project" value="UniProtKB-KW"/>
</dbReference>
<dbReference type="InterPro" id="IPR029016">
    <property type="entry name" value="GAF-like_dom_sf"/>
</dbReference>
<dbReference type="InterPro" id="IPR011006">
    <property type="entry name" value="CheY-like_superfamily"/>
</dbReference>
<dbReference type="GO" id="GO:0003723">
    <property type="term" value="F:RNA binding"/>
    <property type="evidence" value="ECO:0007669"/>
    <property type="project" value="InterPro"/>
</dbReference>
<dbReference type="Pfam" id="PF13185">
    <property type="entry name" value="GAF_2"/>
    <property type="match status" value="1"/>
</dbReference>
<dbReference type="EMBL" id="JAKFHA010000035">
    <property type="protein sequence ID" value="MCF2532519.1"/>
    <property type="molecule type" value="Genomic_DNA"/>
</dbReference>
<evidence type="ECO:0000256" key="5">
    <source>
        <dbReference type="SAM" id="MobiDB-lite"/>
    </source>
</evidence>
<dbReference type="PROSITE" id="PS50921">
    <property type="entry name" value="ANTAR"/>
    <property type="match status" value="1"/>
</dbReference>
<keyword evidence="1" id="KW-0808">Transferase</keyword>
<name>A0AA41Q6L2_9ACTN</name>
<dbReference type="Gene3D" id="3.30.450.40">
    <property type="match status" value="1"/>
</dbReference>
<dbReference type="AlphaFoldDB" id="A0AA41Q6L2"/>
<keyword evidence="3" id="KW-0805">Transcription regulation</keyword>
<reference evidence="7" key="1">
    <citation type="submission" date="2022-01" db="EMBL/GenBank/DDBJ databases">
        <title>Genome-Based Taxonomic Classification of the Phylum Actinobacteria.</title>
        <authorList>
            <person name="Gao Y."/>
        </authorList>
    </citation>
    <scope>NUCLEOTIDE SEQUENCE</scope>
    <source>
        <strain evidence="7">KLBMP 8922</strain>
    </source>
</reference>
<comment type="caution">
    <text evidence="7">The sequence shown here is derived from an EMBL/GenBank/DDBJ whole genome shotgun (WGS) entry which is preliminary data.</text>
</comment>
<feature type="domain" description="ANTAR" evidence="6">
    <location>
        <begin position="192"/>
        <end position="253"/>
    </location>
</feature>
<dbReference type="InterPro" id="IPR005561">
    <property type="entry name" value="ANTAR"/>
</dbReference>
<gene>
    <name evidence="7" type="ORF">LZ495_35640</name>
</gene>
<keyword evidence="8" id="KW-1185">Reference proteome</keyword>
<feature type="region of interest" description="Disordered" evidence="5">
    <location>
        <begin position="1"/>
        <end position="25"/>
    </location>
</feature>
<evidence type="ECO:0000256" key="3">
    <source>
        <dbReference type="ARBA" id="ARBA00023015"/>
    </source>
</evidence>
<sequence>MTTAPDARSAPRPRAAAGPGPVGDPAAARIRAEAIRRWEVLEVPPDGYHDIAALAAYLFAVPYSVVSVIGEDSIRFPGRYGLDLTGIPMAGGLCHTVVTTGKPRTLMDATLESPDCLNPLVAGEFGLRYYLGVPLRTADGHDIGTLAVFDTEPRPVPEDRLDVLIRLAGLVVREFEIRLAARAAVAREVDERLAAEGRFSDLSAALGTHGTIGQAMGILMAQRRLGSEAAFGLLRSASQKNNVKLADVAARLVADVERRTRG</sequence>
<dbReference type="InterPro" id="IPR003018">
    <property type="entry name" value="GAF"/>
</dbReference>
<dbReference type="SUPFAM" id="SSF52172">
    <property type="entry name" value="CheY-like"/>
    <property type="match status" value="1"/>
</dbReference>
<protein>
    <submittedName>
        <fullName evidence="7">GAF and ANTAR domain-containing protein</fullName>
    </submittedName>
</protein>
<evidence type="ECO:0000256" key="1">
    <source>
        <dbReference type="ARBA" id="ARBA00022679"/>
    </source>
</evidence>
<dbReference type="SUPFAM" id="SSF55781">
    <property type="entry name" value="GAF domain-like"/>
    <property type="match status" value="1"/>
</dbReference>
<evidence type="ECO:0000259" key="6">
    <source>
        <dbReference type="PROSITE" id="PS50921"/>
    </source>
</evidence>
<evidence type="ECO:0000313" key="7">
    <source>
        <dbReference type="EMBL" id="MCF2532519.1"/>
    </source>
</evidence>
<dbReference type="SMART" id="SM01012">
    <property type="entry name" value="ANTAR"/>
    <property type="match status" value="1"/>
</dbReference>
<keyword evidence="4" id="KW-0804">Transcription</keyword>
<dbReference type="RefSeq" id="WP_235057297.1">
    <property type="nucleotide sequence ID" value="NZ_JAKFHA010000035.1"/>
</dbReference>
<evidence type="ECO:0000313" key="8">
    <source>
        <dbReference type="Proteomes" id="UP001165378"/>
    </source>
</evidence>
<dbReference type="Gene3D" id="1.10.10.10">
    <property type="entry name" value="Winged helix-like DNA-binding domain superfamily/Winged helix DNA-binding domain"/>
    <property type="match status" value="1"/>
</dbReference>
<dbReference type="InterPro" id="IPR036388">
    <property type="entry name" value="WH-like_DNA-bd_sf"/>
</dbReference>